<keyword evidence="2" id="KW-1185">Reference proteome</keyword>
<dbReference type="EMBL" id="MU393490">
    <property type="protein sequence ID" value="KAI4864219.1"/>
    <property type="molecule type" value="Genomic_DNA"/>
</dbReference>
<evidence type="ECO:0000313" key="1">
    <source>
        <dbReference type="EMBL" id="KAI4864219.1"/>
    </source>
</evidence>
<dbReference type="Proteomes" id="UP001497700">
    <property type="component" value="Unassembled WGS sequence"/>
</dbReference>
<organism evidence="1 2">
    <name type="scientific">Hypoxylon rubiginosum</name>
    <dbReference type="NCBI Taxonomy" id="110542"/>
    <lineage>
        <taxon>Eukaryota</taxon>
        <taxon>Fungi</taxon>
        <taxon>Dikarya</taxon>
        <taxon>Ascomycota</taxon>
        <taxon>Pezizomycotina</taxon>
        <taxon>Sordariomycetes</taxon>
        <taxon>Xylariomycetidae</taxon>
        <taxon>Xylariales</taxon>
        <taxon>Hypoxylaceae</taxon>
        <taxon>Hypoxylon</taxon>
    </lineage>
</organism>
<gene>
    <name evidence="1" type="ORF">F4820DRAFT_346716</name>
</gene>
<evidence type="ECO:0000313" key="2">
    <source>
        <dbReference type="Proteomes" id="UP001497700"/>
    </source>
</evidence>
<proteinExistence type="predicted"/>
<comment type="caution">
    <text evidence="1">The sequence shown here is derived from an EMBL/GenBank/DDBJ whole genome shotgun (WGS) entry which is preliminary data.</text>
</comment>
<protein>
    <submittedName>
        <fullName evidence="1">Uncharacterized protein</fullName>
    </submittedName>
</protein>
<reference evidence="1 2" key="1">
    <citation type="journal article" date="2022" name="New Phytol.">
        <title>Ecological generalism drives hyperdiversity of secondary metabolite gene clusters in xylarialean endophytes.</title>
        <authorList>
            <person name="Franco M.E.E."/>
            <person name="Wisecaver J.H."/>
            <person name="Arnold A.E."/>
            <person name="Ju Y.M."/>
            <person name="Slot J.C."/>
            <person name="Ahrendt S."/>
            <person name="Moore L.P."/>
            <person name="Eastman K.E."/>
            <person name="Scott K."/>
            <person name="Konkel Z."/>
            <person name="Mondo S.J."/>
            <person name="Kuo A."/>
            <person name="Hayes R.D."/>
            <person name="Haridas S."/>
            <person name="Andreopoulos B."/>
            <person name="Riley R."/>
            <person name="LaButti K."/>
            <person name="Pangilinan J."/>
            <person name="Lipzen A."/>
            <person name="Amirebrahimi M."/>
            <person name="Yan J."/>
            <person name="Adam C."/>
            <person name="Keymanesh K."/>
            <person name="Ng V."/>
            <person name="Louie K."/>
            <person name="Northen T."/>
            <person name="Drula E."/>
            <person name="Henrissat B."/>
            <person name="Hsieh H.M."/>
            <person name="Youens-Clark K."/>
            <person name="Lutzoni F."/>
            <person name="Miadlikowska J."/>
            <person name="Eastwood D.C."/>
            <person name="Hamelin R.C."/>
            <person name="Grigoriev I.V."/>
            <person name="U'Ren J.M."/>
        </authorList>
    </citation>
    <scope>NUCLEOTIDE SEQUENCE [LARGE SCALE GENOMIC DNA]</scope>
    <source>
        <strain evidence="1 2">CBS 119005</strain>
    </source>
</reference>
<accession>A0ACB9YXQ2</accession>
<name>A0ACB9YXQ2_9PEZI</name>
<sequence length="678" mass="75682">MDELLSPDEAYEKLEKRQELVDKYLGEVDKIIGDGTPADTGAIRRRSKLVVDDGERLYKTVEKRIGKLQKLARDSQRFIDAHKDGRGAIDRDRLLASAESMEQSVFDHAAVIIAAKQGNLDFLRNISDDHREALGALESKEIEERNKVVIDGLKANIDGLQADIDRSKAETSSANLKLDRTDDRLHKTLQELEECRKLYKKAEDDKRTKDVEIDEMQAKVELLESENKDLKAEKNGLAREKRALGDIRDGQGRDLERGESRIKELKAQVAQLKDDLESNKGNLDNANDELKSQDREIASLKERISKSTEDLKGENALVSDLKNRVSGLGNQIVDKDKEISTLEGRLETADREGRKALRDSEKLTESLRNVREEKQHSEQTSAARELGLARYFSARYDPDRTDSDSDSDGAEFDRWVPFARAVIGTYVSGGSIFKPTENCIWTLLLTWRREQDQQVYVPHAAPTSAGIIDLAGSLYARALAGDFEEASLVILDSLMQRLFNVSSAPIDLVLLAFETYLQHAENLDVSQAEAPVQLFFFGLYQSASFAAMELSVAKAGEVYAGLEECLRNTPILRLFELLCDGDEAAKIRERASSGDCLFVEDQGVGIIALPDMPGWVFVADFTASSVRVVHNTRGQLVGTHSLRLIAPTSGEDLVVPIREPKETRWALTTFRSRIGGSN</sequence>